<dbReference type="OrthoDB" id="9804152at2"/>
<gene>
    <name evidence="6" type="ORF">CA2015_1326</name>
</gene>
<dbReference type="PANTHER" id="PTHR34478:SF2">
    <property type="entry name" value="MEMBRANE PROTEIN"/>
    <property type="match status" value="1"/>
</dbReference>
<dbReference type="KEGG" id="camu:CA2015_1326"/>
<dbReference type="Pfam" id="PF04011">
    <property type="entry name" value="LemA"/>
    <property type="match status" value="1"/>
</dbReference>
<dbReference type="PANTHER" id="PTHR34478">
    <property type="entry name" value="PROTEIN LEMA"/>
    <property type="match status" value="1"/>
</dbReference>
<dbReference type="SUPFAM" id="SSF140478">
    <property type="entry name" value="LemA-like"/>
    <property type="match status" value="1"/>
</dbReference>
<organism evidence="6 7">
    <name type="scientific">Cyclobacterium amurskyense</name>
    <dbReference type="NCBI Taxonomy" id="320787"/>
    <lineage>
        <taxon>Bacteria</taxon>
        <taxon>Pseudomonadati</taxon>
        <taxon>Bacteroidota</taxon>
        <taxon>Cytophagia</taxon>
        <taxon>Cytophagales</taxon>
        <taxon>Cyclobacteriaceae</taxon>
        <taxon>Cyclobacterium</taxon>
    </lineage>
</organism>
<evidence type="ECO:0000256" key="1">
    <source>
        <dbReference type="ARBA" id="ARBA00004167"/>
    </source>
</evidence>
<dbReference type="InterPro" id="IPR007156">
    <property type="entry name" value="MamQ_LemA"/>
</dbReference>
<protein>
    <submittedName>
        <fullName evidence="6">LemA protein</fullName>
    </submittedName>
</protein>
<reference evidence="6 7" key="1">
    <citation type="submission" date="2015-07" db="EMBL/GenBank/DDBJ databases">
        <authorList>
            <person name="Kim K.M."/>
        </authorList>
    </citation>
    <scope>NUCLEOTIDE SEQUENCE [LARGE SCALE GENOMIC DNA]</scope>
    <source>
        <strain evidence="6 7">KCTC 12363</strain>
    </source>
</reference>
<evidence type="ECO:0000256" key="4">
    <source>
        <dbReference type="ARBA" id="ARBA00022989"/>
    </source>
</evidence>
<dbReference type="EMBL" id="CP012040">
    <property type="protein sequence ID" value="AKP50773.1"/>
    <property type="molecule type" value="Genomic_DNA"/>
</dbReference>
<comment type="similarity">
    <text evidence="2">Belongs to the LemA family.</text>
</comment>
<evidence type="ECO:0000313" key="7">
    <source>
        <dbReference type="Proteomes" id="UP000036520"/>
    </source>
</evidence>
<dbReference type="GO" id="GO:0016020">
    <property type="term" value="C:membrane"/>
    <property type="evidence" value="ECO:0007669"/>
    <property type="project" value="UniProtKB-SubCell"/>
</dbReference>
<dbReference type="RefSeq" id="WP_048641188.1">
    <property type="nucleotide sequence ID" value="NZ_CAXBGM010000113.1"/>
</dbReference>
<keyword evidence="7" id="KW-1185">Reference proteome</keyword>
<evidence type="ECO:0000313" key="6">
    <source>
        <dbReference type="EMBL" id="AKP50773.1"/>
    </source>
</evidence>
<dbReference type="STRING" id="320787.CA2015_1326"/>
<evidence type="ECO:0000256" key="3">
    <source>
        <dbReference type="ARBA" id="ARBA00022692"/>
    </source>
</evidence>
<dbReference type="Proteomes" id="UP000036520">
    <property type="component" value="Chromosome"/>
</dbReference>
<dbReference type="PATRIC" id="fig|320787.5.peg.1460"/>
<evidence type="ECO:0000256" key="2">
    <source>
        <dbReference type="ARBA" id="ARBA00008854"/>
    </source>
</evidence>
<evidence type="ECO:0000256" key="5">
    <source>
        <dbReference type="ARBA" id="ARBA00023136"/>
    </source>
</evidence>
<sequence length="182" mass="20699">MTIAIVAIGILLAFTLLTYNKLIRLRNNASEGWSGIDVQLKRRTDLVPNLVTTVKGYAKHEEQLLEEITALRNQVIPKQSVSETSKSAADLGKSLKKIMVVAEAYPELKADKNFLKLQQQLSEIEDYLQKSRRYYNGTVREFNIKVESIPSNIIANIFGFTKLEFFTLSDSNDRTLPELNFE</sequence>
<keyword evidence="3" id="KW-0812">Transmembrane</keyword>
<keyword evidence="5" id="KW-0472">Membrane</keyword>
<dbReference type="AlphaFoldDB" id="A0A0H4PD61"/>
<keyword evidence="4" id="KW-1133">Transmembrane helix</keyword>
<proteinExistence type="inferred from homology"/>
<comment type="subcellular location">
    <subcellularLocation>
        <location evidence="1">Membrane</location>
        <topology evidence="1">Single-pass membrane protein</topology>
    </subcellularLocation>
</comment>
<dbReference type="Gene3D" id="1.20.1440.20">
    <property type="entry name" value="LemA-like domain"/>
    <property type="match status" value="1"/>
</dbReference>
<name>A0A0H4PD61_9BACT</name>
<accession>A0A0H4PD61</accession>
<dbReference type="InterPro" id="IPR023353">
    <property type="entry name" value="LemA-like_dom_sf"/>
</dbReference>